<proteinExistence type="predicted"/>
<dbReference type="Proteomes" id="UP000463983">
    <property type="component" value="Chromosome"/>
</dbReference>
<name>A0A857N6M9_9BACT</name>
<organism evidence="1 2">
    <name type="scientific">Candidatus Chazhemtobacterium aquaticus</name>
    <dbReference type="NCBI Taxonomy" id="2715735"/>
    <lineage>
        <taxon>Bacteria</taxon>
        <taxon>Candidatus Chazhemtobacteraceae</taxon>
        <taxon>Candidatus Chazhemtobacterium</taxon>
    </lineage>
</organism>
<dbReference type="AlphaFoldDB" id="A0A857N6M9"/>
<protein>
    <submittedName>
        <fullName evidence="1">Uncharacterized protein</fullName>
    </submittedName>
</protein>
<accession>A0A857N6M9</accession>
<evidence type="ECO:0000313" key="2">
    <source>
        <dbReference type="Proteomes" id="UP000463983"/>
    </source>
</evidence>
<dbReference type="KEGG" id="caqa:MICH65_0022"/>
<gene>
    <name evidence="1" type="ORF">MICH65_0022</name>
</gene>
<sequence>MVRGLIALLVLVIVGLLVAFTNQDTSVTTPTVIVSDYSLDWHNAVEDLPVGVYNFCNEACGNRNFTEWIRLGEATNTATIEVHNVTQAQAYAGVNKDGYFFDPLTTDINGDIVTVELPEGQTSFLLWIATENNDPFGIVDR</sequence>
<evidence type="ECO:0000313" key="1">
    <source>
        <dbReference type="EMBL" id="QHO63003.1"/>
    </source>
</evidence>
<dbReference type="EMBL" id="CP047901">
    <property type="protein sequence ID" value="QHO63003.1"/>
    <property type="molecule type" value="Genomic_DNA"/>
</dbReference>
<reference evidence="2" key="1">
    <citation type="journal article" date="2020" name="Microorganisms">
        <title>Complete Genome of a Member of a New Bacterial Lineage in the Microgenomates Group Reveals an Unusual Nucleotide Composition Disparity Between Two Strands of DNA and Limited Metabolic Potential.</title>
        <authorList>
            <person name="Kadnikov V.V."/>
            <person name="Mardanov A.V."/>
            <person name="Beletsky A.V."/>
            <person name="Karnachuk O.V."/>
            <person name="Ravin N.V."/>
        </authorList>
    </citation>
    <scope>NUCLEOTIDE SEQUENCE [LARGE SCALE GENOMIC DNA]</scope>
</reference>
<keyword evidence="2" id="KW-1185">Reference proteome</keyword>